<feature type="binding site" evidence="12">
    <location>
        <position position="268"/>
    </location>
    <ligand>
        <name>ATP</name>
        <dbReference type="ChEBI" id="CHEBI:30616"/>
    </ligand>
</feature>
<evidence type="ECO:0000256" key="10">
    <source>
        <dbReference type="ARBA" id="ARBA00022917"/>
    </source>
</evidence>
<dbReference type="CDD" id="cd00672">
    <property type="entry name" value="CysRS_core"/>
    <property type="match status" value="1"/>
</dbReference>
<accession>A0A4R7NR49</accession>
<dbReference type="FunFam" id="3.40.50.620:FF:000009">
    <property type="entry name" value="Cysteine--tRNA ligase"/>
    <property type="match status" value="1"/>
</dbReference>
<evidence type="ECO:0000256" key="7">
    <source>
        <dbReference type="ARBA" id="ARBA00022741"/>
    </source>
</evidence>
<reference evidence="14 15" key="1">
    <citation type="submission" date="2019-03" db="EMBL/GenBank/DDBJ databases">
        <title>Genomic Encyclopedia of Type Strains, Phase IV (KMG-IV): sequencing the most valuable type-strain genomes for metagenomic binning, comparative biology and taxonomic classification.</title>
        <authorList>
            <person name="Goeker M."/>
        </authorList>
    </citation>
    <scope>NUCLEOTIDE SEQUENCE [LARGE SCALE GENOMIC DNA]</scope>
    <source>
        <strain evidence="14 15">DSM 6770</strain>
    </source>
</reference>
<keyword evidence="11 12" id="KW-0030">Aminoacyl-tRNA synthetase</keyword>
<dbReference type="GO" id="GO:0005829">
    <property type="term" value="C:cytosol"/>
    <property type="evidence" value="ECO:0007669"/>
    <property type="project" value="TreeGrafter"/>
</dbReference>
<evidence type="ECO:0000259" key="13">
    <source>
        <dbReference type="SMART" id="SM00840"/>
    </source>
</evidence>
<dbReference type="InterPro" id="IPR032678">
    <property type="entry name" value="tRNA-synt_1_cat_dom"/>
</dbReference>
<evidence type="ECO:0000256" key="12">
    <source>
        <dbReference type="HAMAP-Rule" id="MF_00041"/>
    </source>
</evidence>
<comment type="subunit">
    <text evidence="3 12">Monomer.</text>
</comment>
<dbReference type="Pfam" id="PF23493">
    <property type="entry name" value="CysS_C"/>
    <property type="match status" value="1"/>
</dbReference>
<sequence>MQIYNTLTRRKETFTPLDAGRVRMYVCGITVYDYCHIGHARVMVAFDMITRYLRWRGFEVDYVRNITDIDDKILKRADENGEPIAALTERMIAAMHEDEGRLGVLRPDREPRATAHVDDIVAMVQRLVDKGYAYPAANGDVYYRVRRFEGYGKLSNRDLDDMRSGARVDIEAAKEDPLDFVLWKAAKPGEESWPSPWGEGRPGWHIECSAMSTCCLGDTFDIHGGGPDLVFPHHENEIAQSEAATGRPYVSTWMHAGAVRVDHEKMSKSLGNFFTIREVLEAHAPEVVRYLLLASHYRSPINYAPDALSDARRSLERFYNALQGVAPVAGEVEAGYRERFIAAMDDDFNTAEALAVLFDLARALNRAKQEAPAHAPALAHELKELGGVLGLFGQDPERFLQAGAGRLPMSEEDIESRIEARAQAKQAKDFATADGIRDELAALGIVLKDSREGTTWVLEGD</sequence>
<evidence type="ECO:0000256" key="3">
    <source>
        <dbReference type="ARBA" id="ARBA00011245"/>
    </source>
</evidence>
<dbReference type="PANTHER" id="PTHR10890:SF3">
    <property type="entry name" value="CYSTEINE--TRNA LIGASE, CYTOPLASMIC"/>
    <property type="match status" value="1"/>
</dbReference>
<keyword evidence="15" id="KW-1185">Reference proteome</keyword>
<dbReference type="Gene3D" id="3.40.50.620">
    <property type="entry name" value="HUPs"/>
    <property type="match status" value="1"/>
</dbReference>
<dbReference type="GO" id="GO:0004817">
    <property type="term" value="F:cysteine-tRNA ligase activity"/>
    <property type="evidence" value="ECO:0007669"/>
    <property type="project" value="UniProtKB-UniRule"/>
</dbReference>
<organism evidence="14 15">
    <name type="scientific">Chromohalobacter marismortui</name>
    <dbReference type="NCBI Taxonomy" id="42055"/>
    <lineage>
        <taxon>Bacteria</taxon>
        <taxon>Pseudomonadati</taxon>
        <taxon>Pseudomonadota</taxon>
        <taxon>Gammaproteobacteria</taxon>
        <taxon>Oceanospirillales</taxon>
        <taxon>Halomonadaceae</taxon>
        <taxon>Chromohalobacter</taxon>
    </lineage>
</organism>
<dbReference type="Pfam" id="PF01406">
    <property type="entry name" value="tRNA-synt_1e"/>
    <property type="match status" value="1"/>
</dbReference>
<evidence type="ECO:0000313" key="15">
    <source>
        <dbReference type="Proteomes" id="UP000295380"/>
    </source>
</evidence>
<keyword evidence="8 12" id="KW-0862">Zinc</keyword>
<name>A0A4R7NR49_9GAMM</name>
<dbReference type="SUPFAM" id="SSF52374">
    <property type="entry name" value="Nucleotidylyl transferase"/>
    <property type="match status" value="1"/>
</dbReference>
<comment type="similarity">
    <text evidence="2 12">Belongs to the class-I aminoacyl-tRNA synthetase family.</text>
</comment>
<comment type="catalytic activity">
    <reaction evidence="12">
        <text>tRNA(Cys) + L-cysteine + ATP = L-cysteinyl-tRNA(Cys) + AMP + diphosphate</text>
        <dbReference type="Rhea" id="RHEA:17773"/>
        <dbReference type="Rhea" id="RHEA-COMP:9661"/>
        <dbReference type="Rhea" id="RHEA-COMP:9679"/>
        <dbReference type="ChEBI" id="CHEBI:30616"/>
        <dbReference type="ChEBI" id="CHEBI:33019"/>
        <dbReference type="ChEBI" id="CHEBI:35235"/>
        <dbReference type="ChEBI" id="CHEBI:78442"/>
        <dbReference type="ChEBI" id="CHEBI:78517"/>
        <dbReference type="ChEBI" id="CHEBI:456215"/>
        <dbReference type="EC" id="6.1.1.16"/>
    </reaction>
</comment>
<dbReference type="Gene3D" id="1.20.120.1910">
    <property type="entry name" value="Cysteine-tRNA ligase, C-terminal anti-codon recognition domain"/>
    <property type="match status" value="1"/>
</dbReference>
<feature type="binding site" evidence="12">
    <location>
        <position position="208"/>
    </location>
    <ligand>
        <name>Zn(2+)</name>
        <dbReference type="ChEBI" id="CHEBI:29105"/>
    </ligand>
</feature>
<feature type="short sequence motif" description="'HIGH' region" evidence="12">
    <location>
        <begin position="29"/>
        <end position="39"/>
    </location>
</feature>
<gene>
    <name evidence="12" type="primary">cysS</name>
    <name evidence="14" type="ORF">C8E00_103236</name>
</gene>
<feature type="binding site" evidence="12">
    <location>
        <position position="237"/>
    </location>
    <ligand>
        <name>Zn(2+)</name>
        <dbReference type="ChEBI" id="CHEBI:29105"/>
    </ligand>
</feature>
<proteinExistence type="inferred from homology"/>
<dbReference type="PRINTS" id="PR00983">
    <property type="entry name" value="TRNASYNTHCYS"/>
</dbReference>
<dbReference type="Proteomes" id="UP000295380">
    <property type="component" value="Unassembled WGS sequence"/>
</dbReference>
<dbReference type="EC" id="6.1.1.16" evidence="12"/>
<evidence type="ECO:0000256" key="9">
    <source>
        <dbReference type="ARBA" id="ARBA00022840"/>
    </source>
</evidence>
<feature type="binding site" evidence="12">
    <location>
        <position position="27"/>
    </location>
    <ligand>
        <name>Zn(2+)</name>
        <dbReference type="ChEBI" id="CHEBI:29105"/>
    </ligand>
</feature>
<dbReference type="InterPro" id="IPR015273">
    <property type="entry name" value="Cys-tRNA-synt_Ia_DALR"/>
</dbReference>
<keyword evidence="6 12" id="KW-0479">Metal-binding</keyword>
<feature type="domain" description="Cysteinyl-tRNA synthetase class Ia DALR" evidence="13">
    <location>
        <begin position="339"/>
        <end position="400"/>
    </location>
</feature>
<dbReference type="SUPFAM" id="SSF47323">
    <property type="entry name" value="Anticodon-binding domain of a subclass of class I aminoacyl-tRNA synthetases"/>
    <property type="match status" value="1"/>
</dbReference>
<dbReference type="Pfam" id="PF09190">
    <property type="entry name" value="DALR_2"/>
    <property type="match status" value="1"/>
</dbReference>
<feature type="short sequence motif" description="'KMSKS' region" evidence="12">
    <location>
        <begin position="265"/>
        <end position="269"/>
    </location>
</feature>
<evidence type="ECO:0000256" key="8">
    <source>
        <dbReference type="ARBA" id="ARBA00022833"/>
    </source>
</evidence>
<keyword evidence="10 12" id="KW-0648">Protein biosynthesis</keyword>
<comment type="caution">
    <text evidence="14">The sequence shown here is derived from an EMBL/GenBank/DDBJ whole genome shotgun (WGS) entry which is preliminary data.</text>
</comment>
<dbReference type="OrthoDB" id="9815130at2"/>
<comment type="subcellular location">
    <subcellularLocation>
        <location evidence="1 12">Cytoplasm</location>
    </subcellularLocation>
</comment>
<evidence type="ECO:0000313" key="14">
    <source>
        <dbReference type="EMBL" id="TDU22870.1"/>
    </source>
</evidence>
<feature type="binding site" evidence="12">
    <location>
        <position position="233"/>
    </location>
    <ligand>
        <name>Zn(2+)</name>
        <dbReference type="ChEBI" id="CHEBI:29105"/>
    </ligand>
</feature>
<dbReference type="HAMAP" id="MF_00041">
    <property type="entry name" value="Cys_tRNA_synth"/>
    <property type="match status" value="1"/>
</dbReference>
<keyword evidence="4 12" id="KW-0963">Cytoplasm</keyword>
<dbReference type="RefSeq" id="WP_133696509.1">
    <property type="nucleotide sequence ID" value="NZ_SOBR01000003.1"/>
</dbReference>
<evidence type="ECO:0000256" key="11">
    <source>
        <dbReference type="ARBA" id="ARBA00023146"/>
    </source>
</evidence>
<dbReference type="PANTHER" id="PTHR10890">
    <property type="entry name" value="CYSTEINYL-TRNA SYNTHETASE"/>
    <property type="match status" value="1"/>
</dbReference>
<evidence type="ECO:0000256" key="2">
    <source>
        <dbReference type="ARBA" id="ARBA00005594"/>
    </source>
</evidence>
<dbReference type="GO" id="GO:0008270">
    <property type="term" value="F:zinc ion binding"/>
    <property type="evidence" value="ECO:0007669"/>
    <property type="project" value="UniProtKB-UniRule"/>
</dbReference>
<evidence type="ECO:0000256" key="1">
    <source>
        <dbReference type="ARBA" id="ARBA00004496"/>
    </source>
</evidence>
<evidence type="ECO:0000256" key="6">
    <source>
        <dbReference type="ARBA" id="ARBA00022723"/>
    </source>
</evidence>
<dbReference type="SMART" id="SM00840">
    <property type="entry name" value="DALR_2"/>
    <property type="match status" value="1"/>
</dbReference>
<dbReference type="EMBL" id="SOBR01000003">
    <property type="protein sequence ID" value="TDU22870.1"/>
    <property type="molecule type" value="Genomic_DNA"/>
</dbReference>
<comment type="cofactor">
    <cofactor evidence="12">
        <name>Zn(2+)</name>
        <dbReference type="ChEBI" id="CHEBI:29105"/>
    </cofactor>
    <text evidence="12">Binds 1 zinc ion per subunit.</text>
</comment>
<keyword evidence="5 12" id="KW-0436">Ligase</keyword>
<dbReference type="InterPro" id="IPR015803">
    <property type="entry name" value="Cys-tRNA-ligase"/>
</dbReference>
<dbReference type="CDD" id="cd07963">
    <property type="entry name" value="Anticodon_Ia_Cys"/>
    <property type="match status" value="1"/>
</dbReference>
<evidence type="ECO:0000256" key="5">
    <source>
        <dbReference type="ARBA" id="ARBA00022598"/>
    </source>
</evidence>
<dbReference type="InterPro" id="IPR009080">
    <property type="entry name" value="tRNAsynth_Ia_anticodon-bd"/>
</dbReference>
<dbReference type="InterPro" id="IPR024909">
    <property type="entry name" value="Cys-tRNA/MSH_ligase"/>
</dbReference>
<keyword evidence="9 12" id="KW-0067">ATP-binding</keyword>
<dbReference type="GO" id="GO:0006423">
    <property type="term" value="P:cysteinyl-tRNA aminoacylation"/>
    <property type="evidence" value="ECO:0007669"/>
    <property type="project" value="UniProtKB-UniRule"/>
</dbReference>
<keyword evidence="7 12" id="KW-0547">Nucleotide-binding</keyword>
<dbReference type="AlphaFoldDB" id="A0A4R7NR49"/>
<evidence type="ECO:0000256" key="4">
    <source>
        <dbReference type="ARBA" id="ARBA00022490"/>
    </source>
</evidence>
<dbReference type="GO" id="GO:0005524">
    <property type="term" value="F:ATP binding"/>
    <property type="evidence" value="ECO:0007669"/>
    <property type="project" value="UniProtKB-UniRule"/>
</dbReference>
<dbReference type="InterPro" id="IPR056411">
    <property type="entry name" value="CysS_C"/>
</dbReference>
<protein>
    <recommendedName>
        <fullName evidence="12">Cysteine--tRNA ligase</fullName>
        <ecNumber evidence="12">6.1.1.16</ecNumber>
    </recommendedName>
    <alternativeName>
        <fullName evidence="12">Cysteinyl-tRNA synthetase</fullName>
        <shortName evidence="12">CysRS</shortName>
    </alternativeName>
</protein>
<dbReference type="InterPro" id="IPR014729">
    <property type="entry name" value="Rossmann-like_a/b/a_fold"/>
</dbReference>
<dbReference type="NCBIfam" id="TIGR00435">
    <property type="entry name" value="cysS"/>
    <property type="match status" value="1"/>
</dbReference>